<sequence length="222" mass="25341">MSDSELQEQFMLLDNLVGHQEINDELQSLDDLLQELQGKEEAAPVETPKPKVSHTQWCVVSEMNSFTYGGLTCSANHSFCLKVTEDFSMGQVNILGRMPLDTETSPWWDDTFYEQGTQAVVDAMDLTQRLILQNEYHLNQAQVETNLARKTAQLLSSSSTRSAQYTYTWWDWMFRGCAIGSALIFTFTMFQCCYFRHLIRSTQESTHAALALSPLQIPVFQN</sequence>
<organism evidence="1 2">
    <name type="scientific">Silurus asotus</name>
    <name type="common">Amur catfish</name>
    <name type="synonym">Parasilurus asotus</name>
    <dbReference type="NCBI Taxonomy" id="30991"/>
    <lineage>
        <taxon>Eukaryota</taxon>
        <taxon>Metazoa</taxon>
        <taxon>Chordata</taxon>
        <taxon>Craniata</taxon>
        <taxon>Vertebrata</taxon>
        <taxon>Euteleostomi</taxon>
        <taxon>Actinopterygii</taxon>
        <taxon>Neopterygii</taxon>
        <taxon>Teleostei</taxon>
        <taxon>Ostariophysi</taxon>
        <taxon>Siluriformes</taxon>
        <taxon>Siluridae</taxon>
        <taxon>Silurus</taxon>
    </lineage>
</organism>
<comment type="caution">
    <text evidence="1">The sequence shown here is derived from an EMBL/GenBank/DDBJ whole genome shotgun (WGS) entry which is preliminary data.</text>
</comment>
<accession>A0AAD5B935</accession>
<dbReference type="AlphaFoldDB" id="A0AAD5B935"/>
<dbReference type="Proteomes" id="UP001205998">
    <property type="component" value="Unassembled WGS sequence"/>
</dbReference>
<dbReference type="EMBL" id="MU535325">
    <property type="protein sequence ID" value="KAI5629604.1"/>
    <property type="molecule type" value="Genomic_DNA"/>
</dbReference>
<name>A0AAD5B935_SILAS</name>
<proteinExistence type="predicted"/>
<evidence type="ECO:0000313" key="2">
    <source>
        <dbReference type="Proteomes" id="UP001205998"/>
    </source>
</evidence>
<protein>
    <submittedName>
        <fullName evidence="1">K23</fullName>
    </submittedName>
</protein>
<keyword evidence="2" id="KW-1185">Reference proteome</keyword>
<gene>
    <name evidence="1" type="ORF">C0J50_7996</name>
</gene>
<reference evidence="1" key="1">
    <citation type="submission" date="2018-07" db="EMBL/GenBank/DDBJ databases">
        <title>Comparative genomics of catfishes provides insights into carnivory and benthic adaptation.</title>
        <authorList>
            <person name="Zhang Y."/>
            <person name="Wang D."/>
            <person name="Peng Z."/>
            <person name="Zheng S."/>
            <person name="Shao F."/>
            <person name="Tao W."/>
        </authorList>
    </citation>
    <scope>NUCLEOTIDE SEQUENCE</scope>
    <source>
        <strain evidence="1">Chongqing</strain>
    </source>
</reference>
<evidence type="ECO:0000313" key="1">
    <source>
        <dbReference type="EMBL" id="KAI5629604.1"/>
    </source>
</evidence>